<name>A0A3Q4ACJ4_MOLML</name>
<evidence type="ECO:0000313" key="2">
    <source>
        <dbReference type="Ensembl" id="ENSMMOP00000001695.1"/>
    </source>
</evidence>
<dbReference type="Ensembl" id="ENSMMOT00000001727.1">
    <property type="protein sequence ID" value="ENSMMOP00000001695.1"/>
    <property type="gene ID" value="ENSMMOG00000001420.1"/>
</dbReference>
<dbReference type="InterPro" id="IPR007330">
    <property type="entry name" value="MIT_dom"/>
</dbReference>
<dbReference type="Gene3D" id="1.20.58.80">
    <property type="entry name" value="Phosphotransferase system, lactose/cellobiose-type IIA subunit"/>
    <property type="match status" value="1"/>
</dbReference>
<dbReference type="InterPro" id="IPR051866">
    <property type="entry name" value="Intracell_Sig-Traffick_Protein"/>
</dbReference>
<dbReference type="SUPFAM" id="SSF116846">
    <property type="entry name" value="MIT domain"/>
    <property type="match status" value="1"/>
</dbReference>
<dbReference type="PANTHER" id="PTHR15508:SF4">
    <property type="entry name" value="RIBOSOMAL PROTEIN S6 KINASE-LIKE 1"/>
    <property type="match status" value="1"/>
</dbReference>
<proteinExistence type="predicted"/>
<dbReference type="SMART" id="SM00745">
    <property type="entry name" value="MIT"/>
    <property type="match status" value="1"/>
</dbReference>
<keyword evidence="3" id="KW-1185">Reference proteome</keyword>
<accession>A0A3Q4ACJ4</accession>
<reference evidence="2" key="2">
    <citation type="submission" date="2025-09" db="UniProtKB">
        <authorList>
            <consortium name="Ensembl"/>
        </authorList>
    </citation>
    <scope>IDENTIFICATION</scope>
</reference>
<dbReference type="AlphaFoldDB" id="A0A3Q4ACJ4"/>
<sequence>MLSQSAASPEPSRSPFRAELSVSRLLRIRTCAAADAAAGVEDPDYLVEAAKQIRMALDSEVNEDYEAAFSYYKNGVDLLLNGVQLDPNKERREAVKRKTTQYLKRAEEIFITHFMCSLSFSHSK</sequence>
<reference evidence="2" key="1">
    <citation type="submission" date="2025-08" db="UniProtKB">
        <authorList>
            <consortium name="Ensembl"/>
        </authorList>
    </citation>
    <scope>IDENTIFICATION</scope>
</reference>
<protein>
    <recommendedName>
        <fullName evidence="1">MIT domain-containing protein</fullName>
    </recommendedName>
</protein>
<dbReference type="Proteomes" id="UP000261620">
    <property type="component" value="Unplaced"/>
</dbReference>
<dbReference type="InterPro" id="IPR036181">
    <property type="entry name" value="MIT_dom_sf"/>
</dbReference>
<dbReference type="Pfam" id="PF04212">
    <property type="entry name" value="MIT"/>
    <property type="match status" value="1"/>
</dbReference>
<feature type="domain" description="MIT" evidence="1">
    <location>
        <begin position="42"/>
        <end position="117"/>
    </location>
</feature>
<evidence type="ECO:0000313" key="3">
    <source>
        <dbReference type="Proteomes" id="UP000261620"/>
    </source>
</evidence>
<evidence type="ECO:0000259" key="1">
    <source>
        <dbReference type="SMART" id="SM00745"/>
    </source>
</evidence>
<dbReference type="PANTHER" id="PTHR15508">
    <property type="entry name" value="RIBOSOMAL PROTEIN S6 KINASE"/>
    <property type="match status" value="1"/>
</dbReference>
<dbReference type="CDD" id="cd02677">
    <property type="entry name" value="MIT_SNX15"/>
    <property type="match status" value="1"/>
</dbReference>
<organism evidence="2 3">
    <name type="scientific">Mola mola</name>
    <name type="common">Ocean sunfish</name>
    <name type="synonym">Tetraodon mola</name>
    <dbReference type="NCBI Taxonomy" id="94237"/>
    <lineage>
        <taxon>Eukaryota</taxon>
        <taxon>Metazoa</taxon>
        <taxon>Chordata</taxon>
        <taxon>Craniata</taxon>
        <taxon>Vertebrata</taxon>
        <taxon>Euteleostomi</taxon>
        <taxon>Actinopterygii</taxon>
        <taxon>Neopterygii</taxon>
        <taxon>Teleostei</taxon>
        <taxon>Neoteleostei</taxon>
        <taxon>Acanthomorphata</taxon>
        <taxon>Eupercaria</taxon>
        <taxon>Tetraodontiformes</taxon>
        <taxon>Molidae</taxon>
        <taxon>Mola</taxon>
    </lineage>
</organism>